<evidence type="ECO:0000313" key="3">
    <source>
        <dbReference type="EMBL" id="MCG2588803.1"/>
    </source>
</evidence>
<feature type="domain" description="3-keto-alpha-glucoside-1,2-lyase/3-keto-2-hydroxy-glucal hydratase" evidence="2">
    <location>
        <begin position="54"/>
        <end position="177"/>
    </location>
</feature>
<proteinExistence type="predicted"/>
<organism evidence="3 4">
    <name type="scientific">Rhodohalobacter sulfatireducens</name>
    <dbReference type="NCBI Taxonomy" id="2911366"/>
    <lineage>
        <taxon>Bacteria</taxon>
        <taxon>Pseudomonadati</taxon>
        <taxon>Balneolota</taxon>
        <taxon>Balneolia</taxon>
        <taxon>Balneolales</taxon>
        <taxon>Balneolaceae</taxon>
        <taxon>Rhodohalobacter</taxon>
    </lineage>
</organism>
<feature type="signal peptide" evidence="1">
    <location>
        <begin position="1"/>
        <end position="19"/>
    </location>
</feature>
<dbReference type="Gene3D" id="2.60.120.560">
    <property type="entry name" value="Exo-inulinase, domain 1"/>
    <property type="match status" value="1"/>
</dbReference>
<evidence type="ECO:0000313" key="4">
    <source>
        <dbReference type="Proteomes" id="UP001165366"/>
    </source>
</evidence>
<name>A0ABS9KDA8_9BACT</name>
<reference evidence="3" key="1">
    <citation type="submission" date="2022-01" db="EMBL/GenBank/DDBJ databases">
        <authorList>
            <person name="Wang Y."/>
        </authorList>
    </citation>
    <scope>NUCLEOTIDE SEQUENCE</scope>
    <source>
        <strain evidence="3">WB101</strain>
    </source>
</reference>
<sequence length="356" mass="40743">MIKLLYLLIVLFVAELSTAQNSTVKIDMNASNWDLPEEAVLERFDNKETLLLNGKAIVKNQNFTNGTIEVDIYANSKRSFAGIIFRKQDQTMEEVYMRLHKSSQADAVQYTPIFNNETNWQLYIEHQAMVSFKDSGWNTLRIEVANSSAEVFVNDEKMFTVDHLKTNHSRGSIGLTALFTNRFSNFRVTNSDNTVDSQTEDNSVMDPNIISEWQISQAKPFNEEEFGINNFSSINYMTATTENSGLLPISKYLEKPSSGNFEENREDYTIAYTTIHADKRETKLFSFDYSDRIIVYLNGEPIFKGNNAFRAKGIQYMGHMDINTNKLYLPLNKGKNEIHCIVIDKANGWGIMAKLE</sequence>
<dbReference type="RefSeq" id="WP_237853753.1">
    <property type="nucleotide sequence ID" value="NZ_JAKLWS010000010.1"/>
</dbReference>
<evidence type="ECO:0000259" key="2">
    <source>
        <dbReference type="Pfam" id="PF06439"/>
    </source>
</evidence>
<reference evidence="3" key="2">
    <citation type="submission" date="2024-05" db="EMBL/GenBank/DDBJ databases">
        <title>Rhodohalobacter halophilus gen. nov., sp. nov., a moderately halophilic member of the family Balneolaceae.</title>
        <authorList>
            <person name="Xia J."/>
        </authorList>
    </citation>
    <scope>NUCLEOTIDE SEQUENCE</scope>
    <source>
        <strain evidence="3">WB101</strain>
    </source>
</reference>
<feature type="chain" id="PRO_5045445446" evidence="1">
    <location>
        <begin position="20"/>
        <end position="356"/>
    </location>
</feature>
<accession>A0ABS9KDA8</accession>
<protein>
    <submittedName>
        <fullName evidence="3">DUF1080 domain-containing protein</fullName>
    </submittedName>
</protein>
<keyword evidence="1" id="KW-0732">Signal</keyword>
<gene>
    <name evidence="3" type="ORF">L6773_09515</name>
</gene>
<dbReference type="Proteomes" id="UP001165366">
    <property type="component" value="Unassembled WGS sequence"/>
</dbReference>
<evidence type="ECO:0000256" key="1">
    <source>
        <dbReference type="SAM" id="SignalP"/>
    </source>
</evidence>
<dbReference type="InterPro" id="IPR010496">
    <property type="entry name" value="AL/BT2_dom"/>
</dbReference>
<comment type="caution">
    <text evidence="3">The sequence shown here is derived from an EMBL/GenBank/DDBJ whole genome shotgun (WGS) entry which is preliminary data.</text>
</comment>
<dbReference type="EMBL" id="JAKLWS010000010">
    <property type="protein sequence ID" value="MCG2588803.1"/>
    <property type="molecule type" value="Genomic_DNA"/>
</dbReference>
<dbReference type="Pfam" id="PF06439">
    <property type="entry name" value="3keto-disac_hyd"/>
    <property type="match status" value="1"/>
</dbReference>
<keyword evidence="4" id="KW-1185">Reference proteome</keyword>